<proteinExistence type="predicted"/>
<gene>
    <name evidence="2" type="ORF">GRQ65_18520</name>
</gene>
<dbReference type="SUPFAM" id="SSF56300">
    <property type="entry name" value="Metallo-dependent phosphatases"/>
    <property type="match status" value="1"/>
</dbReference>
<dbReference type="Proteomes" id="UP000473325">
    <property type="component" value="Unassembled WGS sequence"/>
</dbReference>
<dbReference type="EMBL" id="WUEK01000013">
    <property type="protein sequence ID" value="MXG91543.1"/>
    <property type="molecule type" value="Genomic_DNA"/>
</dbReference>
<evidence type="ECO:0000313" key="3">
    <source>
        <dbReference type="Proteomes" id="UP000473325"/>
    </source>
</evidence>
<reference evidence="2 3" key="1">
    <citation type="submission" date="2019-12" db="EMBL/GenBank/DDBJ databases">
        <authorList>
            <person name="Kun Z."/>
        </authorList>
    </citation>
    <scope>NUCLEOTIDE SEQUENCE [LARGE SCALE GENOMIC DNA]</scope>
    <source>
        <strain evidence="2 3">YIM 123512</strain>
    </source>
</reference>
<comment type="caution">
    <text evidence="2">The sequence shown here is derived from an EMBL/GenBank/DDBJ whole genome shotgun (WGS) entry which is preliminary data.</text>
</comment>
<evidence type="ECO:0000256" key="1">
    <source>
        <dbReference type="SAM" id="Phobius"/>
    </source>
</evidence>
<accession>A0A6L7EVX1</accession>
<keyword evidence="1" id="KW-1133">Transmembrane helix</keyword>
<sequence>MRHLARFSAYAGVWLVLTAVAGSVLFLSSSRETTLASHDAVVHPTLSGHLVVDAGPVLPDVRIVTGQRIGVDVELGKTTAGSFEELVQRYAFIASQPEGVESRVREVLGDLALSAALRGGALAAVPLLAWAAVGATRRRELLRAARSPRAVPVVVVAALVVVGVTQPWSGGGLDDDESVSQGRSWQSLSEFLGPEVPVPAELDGVEVRGDVTTSQTRRLIESAVSTYQKGLDFYSDAAAAAAELELRTPEEGENVVVMVTDRHDNIGMDQVARAIGDRAGATAVFDAGDDTSTGSTWEAFSLDSLDAAFGAGPYADARWAVTGNHDNGDFVGSYLDSHGWTLLDGEVVDGPDGVRLLGVGDPRSSGLGNWRDESGLSFSDVETRVADAACAADEGGDRIGTILVHDANLGREALARGCADLVLGGHTHVRSGPNRVDGENGQVGWSYTSGTTGGAAYAIAVGSSIRRPADVALITYADGRPVGVQGVMLQTNGTFEVGEFVPTELAPADDGES</sequence>
<protein>
    <submittedName>
        <fullName evidence="2">Metallophosphoesterase</fullName>
    </submittedName>
</protein>
<organism evidence="2 3">
    <name type="scientific">Nocardioides flavescens</name>
    <dbReference type="NCBI Taxonomy" id="2691959"/>
    <lineage>
        <taxon>Bacteria</taxon>
        <taxon>Bacillati</taxon>
        <taxon>Actinomycetota</taxon>
        <taxon>Actinomycetes</taxon>
        <taxon>Propionibacteriales</taxon>
        <taxon>Nocardioidaceae</taxon>
        <taxon>Nocardioides</taxon>
    </lineage>
</organism>
<evidence type="ECO:0000313" key="2">
    <source>
        <dbReference type="EMBL" id="MXG91543.1"/>
    </source>
</evidence>
<keyword evidence="3" id="KW-1185">Reference proteome</keyword>
<dbReference type="InterPro" id="IPR029052">
    <property type="entry name" value="Metallo-depent_PP-like"/>
</dbReference>
<dbReference type="RefSeq" id="WP_160879471.1">
    <property type="nucleotide sequence ID" value="NZ_WUEK01000013.1"/>
</dbReference>
<dbReference type="AlphaFoldDB" id="A0A6L7EVX1"/>
<keyword evidence="1" id="KW-0472">Membrane</keyword>
<keyword evidence="1" id="KW-0812">Transmembrane</keyword>
<name>A0A6L7EVX1_9ACTN</name>
<feature type="transmembrane region" description="Helical" evidence="1">
    <location>
        <begin position="7"/>
        <end position="27"/>
    </location>
</feature>